<reference evidence="1 2" key="1">
    <citation type="submission" date="2018-08" db="EMBL/GenBank/DDBJ databases">
        <title>Proposal of Muricauda 72 sp.nov. and Muricauda NH166 sp.nov., isolated from seawater.</title>
        <authorList>
            <person name="Cheng H."/>
            <person name="Wu Y.-H."/>
            <person name="Guo L.-L."/>
            <person name="Xu X.-W."/>
        </authorList>
    </citation>
    <scope>NUCLEOTIDE SEQUENCE [LARGE SCALE GENOMIC DNA]</scope>
    <source>
        <strain evidence="1 2">72</strain>
    </source>
</reference>
<name>A0A3A1NLS4_9FLAO</name>
<dbReference type="EMBL" id="QXFI01000007">
    <property type="protein sequence ID" value="RIV47306.1"/>
    <property type="molecule type" value="Genomic_DNA"/>
</dbReference>
<sequence>GNGNYTVDYVDGDKSSTNELSDLSLDGSNVLTLSNPATGGNSVDLSGYTETVAGANDITVTDDGNGNYTVDYVDGDKSSTNELQNAIEVPFDASTTTLTSGNVQNVIEELKAEVDAFAATSGQTNTASNAGVGGVGTFARKTGADLEFKNVNAGSNKITVSDDIANDEIDIDINEANLIITESQISDLNHTVNTDSQDLSLSGDDLSLSGDPTATPIDLSGYTETVAGANDITVTDDGNGNYTVDYVDGDKSSTNELSDLSLDGSNVLTLSNPATGGNSVDLSG</sequence>
<dbReference type="RefSeq" id="WP_183114763.1">
    <property type="nucleotide sequence ID" value="NZ_QXFI01000007.1"/>
</dbReference>
<feature type="non-terminal residue" evidence="1">
    <location>
        <position position="284"/>
    </location>
</feature>
<dbReference type="Proteomes" id="UP000266691">
    <property type="component" value="Unassembled WGS sequence"/>
</dbReference>
<evidence type="ECO:0000313" key="2">
    <source>
        <dbReference type="Proteomes" id="UP000266691"/>
    </source>
</evidence>
<protein>
    <submittedName>
        <fullName evidence="1">Uncharacterized protein</fullName>
    </submittedName>
</protein>
<proteinExistence type="predicted"/>
<organism evidence="1 2">
    <name type="scientific">Flagellimonas pelagia</name>
    <dbReference type="NCBI Taxonomy" id="2306998"/>
    <lineage>
        <taxon>Bacteria</taxon>
        <taxon>Pseudomonadati</taxon>
        <taxon>Bacteroidota</taxon>
        <taxon>Flavobacteriia</taxon>
        <taxon>Flavobacteriales</taxon>
        <taxon>Flavobacteriaceae</taxon>
        <taxon>Flagellimonas</taxon>
    </lineage>
</organism>
<dbReference type="AlphaFoldDB" id="A0A3A1NLS4"/>
<comment type="caution">
    <text evidence="1">The sequence shown here is derived from an EMBL/GenBank/DDBJ whole genome shotgun (WGS) entry which is preliminary data.</text>
</comment>
<gene>
    <name evidence="1" type="ORF">D2V05_00915</name>
</gene>
<evidence type="ECO:0000313" key="1">
    <source>
        <dbReference type="EMBL" id="RIV47306.1"/>
    </source>
</evidence>
<feature type="non-terminal residue" evidence="1">
    <location>
        <position position="1"/>
    </location>
</feature>
<accession>A0A3A1NLS4</accession>